<dbReference type="InterPro" id="IPR036514">
    <property type="entry name" value="SGNH_hydro_sf"/>
</dbReference>
<name>A0AAV9HNV5_9PEZI</name>
<evidence type="ECO:0000313" key="3">
    <source>
        <dbReference type="Proteomes" id="UP001321749"/>
    </source>
</evidence>
<dbReference type="Proteomes" id="UP001321749">
    <property type="component" value="Unassembled WGS sequence"/>
</dbReference>
<dbReference type="Gene3D" id="3.40.50.1110">
    <property type="entry name" value="SGNH hydrolase"/>
    <property type="match status" value="1"/>
</dbReference>
<reference evidence="2" key="2">
    <citation type="submission" date="2023-06" db="EMBL/GenBank/DDBJ databases">
        <authorList>
            <consortium name="Lawrence Berkeley National Laboratory"/>
            <person name="Mondo S.J."/>
            <person name="Hensen N."/>
            <person name="Bonometti L."/>
            <person name="Westerberg I."/>
            <person name="Brannstrom I.O."/>
            <person name="Guillou S."/>
            <person name="Cros-Aarteil S."/>
            <person name="Calhoun S."/>
            <person name="Haridas S."/>
            <person name="Kuo A."/>
            <person name="Pangilinan J."/>
            <person name="Riley R."/>
            <person name="Labutti K."/>
            <person name="Andreopoulos B."/>
            <person name="Lipzen A."/>
            <person name="Chen C."/>
            <person name="Yanf M."/>
            <person name="Daum C."/>
            <person name="Ng V."/>
            <person name="Clum A."/>
            <person name="Steindorff A."/>
            <person name="Ohm R."/>
            <person name="Martin F."/>
            <person name="Silar P."/>
            <person name="Natvig D."/>
            <person name="Lalanne C."/>
            <person name="Gautier V."/>
            <person name="Ament-Velasquez S.L."/>
            <person name="Kruys A."/>
            <person name="Hutchinson M.I."/>
            <person name="Powell A.J."/>
            <person name="Barry K."/>
            <person name="Miller A.N."/>
            <person name="Grigoriev I.V."/>
            <person name="Debuchy R."/>
            <person name="Gladieux P."/>
            <person name="Thoren M.H."/>
            <person name="Johannesson H."/>
        </authorList>
    </citation>
    <scope>NUCLEOTIDE SEQUENCE</scope>
    <source>
        <strain evidence="2">PSN324</strain>
    </source>
</reference>
<dbReference type="Pfam" id="PF13472">
    <property type="entry name" value="Lipase_GDSL_2"/>
    <property type="match status" value="1"/>
</dbReference>
<dbReference type="InterPro" id="IPR051532">
    <property type="entry name" value="Ester_Hydrolysis_Enzymes"/>
</dbReference>
<accession>A0AAV9HNV5</accession>
<dbReference type="CDD" id="cd01833">
    <property type="entry name" value="XynB_like"/>
    <property type="match status" value="1"/>
</dbReference>
<dbReference type="AlphaFoldDB" id="A0AAV9HNV5"/>
<gene>
    <name evidence="2" type="ORF">QBC42DRAFT_176165</name>
</gene>
<organism evidence="2 3">
    <name type="scientific">Cladorrhinum samala</name>
    <dbReference type="NCBI Taxonomy" id="585594"/>
    <lineage>
        <taxon>Eukaryota</taxon>
        <taxon>Fungi</taxon>
        <taxon>Dikarya</taxon>
        <taxon>Ascomycota</taxon>
        <taxon>Pezizomycotina</taxon>
        <taxon>Sordariomycetes</taxon>
        <taxon>Sordariomycetidae</taxon>
        <taxon>Sordariales</taxon>
        <taxon>Podosporaceae</taxon>
        <taxon>Cladorrhinum</taxon>
    </lineage>
</organism>
<dbReference type="SUPFAM" id="SSF52266">
    <property type="entry name" value="SGNH hydrolase"/>
    <property type="match status" value="1"/>
</dbReference>
<dbReference type="GO" id="GO:0004622">
    <property type="term" value="F:phosphatidylcholine lysophospholipase activity"/>
    <property type="evidence" value="ECO:0007669"/>
    <property type="project" value="TreeGrafter"/>
</dbReference>
<dbReference type="InterPro" id="IPR013830">
    <property type="entry name" value="SGNH_hydro"/>
</dbReference>
<evidence type="ECO:0000313" key="2">
    <source>
        <dbReference type="EMBL" id="KAK4462372.1"/>
    </source>
</evidence>
<dbReference type="PANTHER" id="PTHR30383:SF2">
    <property type="entry name" value="CELLULOSE-BINDING PROTEIN"/>
    <property type="match status" value="1"/>
</dbReference>
<protein>
    <submittedName>
        <fullName evidence="2">Endoglucanase X</fullName>
    </submittedName>
</protein>
<evidence type="ECO:0000259" key="1">
    <source>
        <dbReference type="Pfam" id="PF13472"/>
    </source>
</evidence>
<dbReference type="EMBL" id="MU864973">
    <property type="protein sequence ID" value="KAK4462372.1"/>
    <property type="molecule type" value="Genomic_DNA"/>
</dbReference>
<reference evidence="2" key="1">
    <citation type="journal article" date="2023" name="Mol. Phylogenet. Evol.">
        <title>Genome-scale phylogeny and comparative genomics of the fungal order Sordariales.</title>
        <authorList>
            <person name="Hensen N."/>
            <person name="Bonometti L."/>
            <person name="Westerberg I."/>
            <person name="Brannstrom I.O."/>
            <person name="Guillou S."/>
            <person name="Cros-Aarteil S."/>
            <person name="Calhoun S."/>
            <person name="Haridas S."/>
            <person name="Kuo A."/>
            <person name="Mondo S."/>
            <person name="Pangilinan J."/>
            <person name="Riley R."/>
            <person name="LaButti K."/>
            <person name="Andreopoulos B."/>
            <person name="Lipzen A."/>
            <person name="Chen C."/>
            <person name="Yan M."/>
            <person name="Daum C."/>
            <person name="Ng V."/>
            <person name="Clum A."/>
            <person name="Steindorff A."/>
            <person name="Ohm R.A."/>
            <person name="Martin F."/>
            <person name="Silar P."/>
            <person name="Natvig D.O."/>
            <person name="Lalanne C."/>
            <person name="Gautier V."/>
            <person name="Ament-Velasquez S.L."/>
            <person name="Kruys A."/>
            <person name="Hutchinson M.I."/>
            <person name="Powell A.J."/>
            <person name="Barry K."/>
            <person name="Miller A.N."/>
            <person name="Grigoriev I.V."/>
            <person name="Debuchy R."/>
            <person name="Gladieux P."/>
            <person name="Hiltunen Thoren M."/>
            <person name="Johannesson H."/>
        </authorList>
    </citation>
    <scope>NUCLEOTIDE SEQUENCE</scope>
    <source>
        <strain evidence="2">PSN324</strain>
    </source>
</reference>
<dbReference type="PANTHER" id="PTHR30383">
    <property type="entry name" value="THIOESTERASE 1/PROTEASE 1/LYSOPHOSPHOLIPASE L1"/>
    <property type="match status" value="1"/>
</dbReference>
<keyword evidence="3" id="KW-1185">Reference proteome</keyword>
<proteinExistence type="predicted"/>
<comment type="caution">
    <text evidence="2">The sequence shown here is derived from an EMBL/GenBank/DDBJ whole genome shotgun (WGS) entry which is preliminary data.</text>
</comment>
<feature type="domain" description="SGNH hydrolase-type esterase" evidence="1">
    <location>
        <begin position="3"/>
        <end position="181"/>
    </location>
</feature>
<sequence length="203" mass="21803">MPLGDSITDYGCWRAWIWERFQRGGVYSVDLVGGERAGENCNNLEFDRDHEGHPGFQAVDIANRNQLVGWLAKNPADVVTMHLGTNDIIRGSGKASDILGAQGKLIDQMRASNPGMRIIVAQIIPLANGNQNRLVGELNAAMPAWAASKNSTGSPIWVVDLYSNYSAGADLYDGIHPSASGDVKIADRIYPALIGAIKSIQGA</sequence>